<dbReference type="PANTHER" id="PTHR43210">
    <property type="entry name" value="DETHIOBIOTIN SYNTHETASE"/>
    <property type="match status" value="1"/>
</dbReference>
<dbReference type="HAMAP" id="MF_00336">
    <property type="entry name" value="BioD"/>
    <property type="match status" value="1"/>
</dbReference>
<dbReference type="GO" id="GO:0005829">
    <property type="term" value="C:cytosol"/>
    <property type="evidence" value="ECO:0007669"/>
    <property type="project" value="TreeGrafter"/>
</dbReference>
<evidence type="ECO:0000313" key="3">
    <source>
        <dbReference type="EMBL" id="RDH82450.1"/>
    </source>
</evidence>
<dbReference type="Pfam" id="PF13500">
    <property type="entry name" value="AAA_26"/>
    <property type="match status" value="1"/>
</dbReference>
<keyword evidence="2" id="KW-0436">Ligase</keyword>
<keyword evidence="2" id="KW-0460">Magnesium</keyword>
<dbReference type="PANTHER" id="PTHR43210:SF5">
    <property type="entry name" value="DETHIOBIOTIN SYNTHETASE"/>
    <property type="match status" value="1"/>
</dbReference>
<dbReference type="EMBL" id="QFXC01000011">
    <property type="protein sequence ID" value="RDH82450.1"/>
    <property type="molecule type" value="Genomic_DNA"/>
</dbReference>
<dbReference type="NCBIfam" id="TIGR00347">
    <property type="entry name" value="bioD"/>
    <property type="match status" value="1"/>
</dbReference>
<protein>
    <recommendedName>
        <fullName evidence="2">ATP-dependent dethiobiotin synthetase BioD</fullName>
        <ecNumber evidence="2">6.3.3.3</ecNumber>
    </recommendedName>
    <alternativeName>
        <fullName evidence="2">DTB synthetase</fullName>
        <shortName evidence="2">DTBS</shortName>
    </alternativeName>
    <alternativeName>
        <fullName evidence="2">Dethiobiotin synthase</fullName>
    </alternativeName>
</protein>
<dbReference type="GO" id="GO:0009102">
    <property type="term" value="P:biotin biosynthetic process"/>
    <property type="evidence" value="ECO:0007669"/>
    <property type="project" value="UniProtKB-UniRule"/>
</dbReference>
<gene>
    <name evidence="2 3" type="primary">bioD</name>
    <name evidence="3" type="ORF">DIZ80_09160</name>
</gene>
<dbReference type="Gene3D" id="3.40.50.300">
    <property type="entry name" value="P-loop containing nucleotide triphosphate hydrolases"/>
    <property type="match status" value="1"/>
</dbReference>
<dbReference type="InterPro" id="IPR004472">
    <property type="entry name" value="DTB_synth_BioD"/>
</dbReference>
<comment type="subcellular location">
    <subcellularLocation>
        <location evidence="2">Cytoplasm</location>
    </subcellularLocation>
</comment>
<dbReference type="Proteomes" id="UP000254266">
    <property type="component" value="Unassembled WGS sequence"/>
</dbReference>
<comment type="function">
    <text evidence="2">Catalyzes a mechanistically unusual reaction, the ATP-dependent insertion of CO2 between the N7 and N8 nitrogen atoms of 7,8-diaminopelargonic acid (DAPA, also called 7,8-diammoniononanoate) to form a ureido ring.</text>
</comment>
<keyword evidence="2" id="KW-0963">Cytoplasm</keyword>
<comment type="caution">
    <text evidence="3">The sequence shown here is derived from an EMBL/GenBank/DDBJ whole genome shotgun (WGS) entry which is preliminary data.</text>
</comment>
<evidence type="ECO:0000256" key="2">
    <source>
        <dbReference type="HAMAP-Rule" id="MF_00336"/>
    </source>
</evidence>
<feature type="active site" evidence="2">
    <location>
        <position position="37"/>
    </location>
</feature>
<dbReference type="SUPFAM" id="SSF52540">
    <property type="entry name" value="P-loop containing nucleoside triphosphate hydrolases"/>
    <property type="match status" value="1"/>
</dbReference>
<dbReference type="InterPro" id="IPR027417">
    <property type="entry name" value="P-loop_NTPase"/>
</dbReference>
<dbReference type="GO" id="GO:0004141">
    <property type="term" value="F:dethiobiotin synthase activity"/>
    <property type="evidence" value="ECO:0007669"/>
    <property type="project" value="UniProtKB-UniRule"/>
</dbReference>
<feature type="binding site" evidence="2">
    <location>
        <begin position="115"/>
        <end position="118"/>
    </location>
    <ligand>
        <name>ATP</name>
        <dbReference type="ChEBI" id="CHEBI:30616"/>
    </ligand>
</feature>
<feature type="binding site" evidence="2">
    <location>
        <begin position="12"/>
        <end position="17"/>
    </location>
    <ligand>
        <name>ATP</name>
        <dbReference type="ChEBI" id="CHEBI:30616"/>
    </ligand>
</feature>
<dbReference type="PIRSF" id="PIRSF006755">
    <property type="entry name" value="DTB_synth"/>
    <property type="match status" value="1"/>
</dbReference>
<sequence length="221" mass="23944">MKGLFITGTDTNVGKTYIACLIAAELKSRNLNIIPRKPVETGCEIINDELYPADASVLLKASQSNITLDEVCPYRYTPPISPQLAIKRSGNSISLDDLVSTCKKNITEKDLLLVEGAGGFYSPICTDALNADLASRLNLPVILVTEDRVGAVNQALLAINAIEKHQLKICAVVLNSTGPETQNNLSDNTSEIKALTSHPVFSISHEQPISANFLKHLLLYL</sequence>
<comment type="cofactor">
    <cofactor evidence="2">
        <name>Mg(2+)</name>
        <dbReference type="ChEBI" id="CHEBI:18420"/>
    </cofactor>
</comment>
<comment type="caution">
    <text evidence="2">Lacks conserved residue(s) required for the propagation of feature annotation.</text>
</comment>
<dbReference type="GO" id="GO:0005524">
    <property type="term" value="F:ATP binding"/>
    <property type="evidence" value="ECO:0007669"/>
    <property type="project" value="UniProtKB-UniRule"/>
</dbReference>
<evidence type="ECO:0000256" key="1">
    <source>
        <dbReference type="ARBA" id="ARBA00022756"/>
    </source>
</evidence>
<keyword evidence="2" id="KW-0067">ATP-binding</keyword>
<comment type="catalytic activity">
    <reaction evidence="2">
        <text>(7R,8S)-7,8-diammoniononanoate + CO2 + ATP = (4R,5S)-dethiobiotin + ADP + phosphate + 3 H(+)</text>
        <dbReference type="Rhea" id="RHEA:15805"/>
        <dbReference type="ChEBI" id="CHEBI:15378"/>
        <dbReference type="ChEBI" id="CHEBI:16526"/>
        <dbReference type="ChEBI" id="CHEBI:30616"/>
        <dbReference type="ChEBI" id="CHEBI:43474"/>
        <dbReference type="ChEBI" id="CHEBI:149469"/>
        <dbReference type="ChEBI" id="CHEBI:149473"/>
        <dbReference type="ChEBI" id="CHEBI:456216"/>
        <dbReference type="EC" id="6.3.3.3"/>
    </reaction>
</comment>
<dbReference type="GO" id="GO:0000287">
    <property type="term" value="F:magnesium ion binding"/>
    <property type="evidence" value="ECO:0007669"/>
    <property type="project" value="UniProtKB-UniRule"/>
</dbReference>
<keyword evidence="2" id="KW-0479">Metal-binding</keyword>
<comment type="similarity">
    <text evidence="2">Belongs to the dethiobiotin synthetase family.</text>
</comment>
<organism evidence="3 4">
    <name type="scientific">endosymbiont of Galathealinum brachiosum</name>
    <dbReference type="NCBI Taxonomy" id="2200906"/>
    <lineage>
        <taxon>Bacteria</taxon>
        <taxon>Pseudomonadati</taxon>
        <taxon>Pseudomonadota</taxon>
        <taxon>Gammaproteobacteria</taxon>
        <taxon>sulfur-oxidizing symbionts</taxon>
    </lineage>
</organism>
<keyword evidence="2" id="KW-0547">Nucleotide-binding</keyword>
<reference evidence="3 4" key="1">
    <citation type="journal article" date="2018" name="ISME J.">
        <title>Endosymbiont genomes yield clues of tubeworm success.</title>
        <authorList>
            <person name="Li Y."/>
            <person name="Liles M.R."/>
            <person name="Halanych K.M."/>
        </authorList>
    </citation>
    <scope>NUCLEOTIDE SEQUENCE [LARGE SCALE GENOMIC DNA]</scope>
    <source>
        <strain evidence="3">A1464</strain>
    </source>
</reference>
<feature type="binding site" evidence="2">
    <location>
        <position position="41"/>
    </location>
    <ligand>
        <name>substrate</name>
    </ligand>
</feature>
<keyword evidence="1 2" id="KW-0093">Biotin biosynthesis</keyword>
<dbReference type="UniPathway" id="UPA00078">
    <property type="reaction ID" value="UER00161"/>
</dbReference>
<name>A0A370DCZ2_9GAMM</name>
<feature type="binding site" evidence="2">
    <location>
        <position position="54"/>
    </location>
    <ligand>
        <name>ATP</name>
        <dbReference type="ChEBI" id="CHEBI:30616"/>
    </ligand>
</feature>
<feature type="binding site" evidence="2">
    <location>
        <position position="115"/>
    </location>
    <ligand>
        <name>Mg(2+)</name>
        <dbReference type="ChEBI" id="CHEBI:18420"/>
    </ligand>
</feature>
<dbReference type="AlphaFoldDB" id="A0A370DCZ2"/>
<comment type="pathway">
    <text evidence="2">Cofactor biosynthesis; biotin biosynthesis; biotin from 7,8-diaminononanoate: step 1/2.</text>
</comment>
<keyword evidence="4" id="KW-1185">Reference proteome</keyword>
<feature type="binding site" evidence="2">
    <location>
        <position position="54"/>
    </location>
    <ligand>
        <name>Mg(2+)</name>
        <dbReference type="ChEBI" id="CHEBI:18420"/>
    </ligand>
</feature>
<dbReference type="EC" id="6.3.3.3" evidence="2"/>
<feature type="binding site" evidence="2">
    <location>
        <position position="16"/>
    </location>
    <ligand>
        <name>Mg(2+)</name>
        <dbReference type="ChEBI" id="CHEBI:18420"/>
    </ligand>
</feature>
<dbReference type="CDD" id="cd03109">
    <property type="entry name" value="DTBS"/>
    <property type="match status" value="1"/>
</dbReference>
<accession>A0A370DCZ2</accession>
<feature type="binding site" evidence="2">
    <location>
        <begin position="175"/>
        <end position="176"/>
    </location>
    <ligand>
        <name>ATP</name>
        <dbReference type="ChEBI" id="CHEBI:30616"/>
    </ligand>
</feature>
<proteinExistence type="inferred from homology"/>
<comment type="subunit">
    <text evidence="2">Homodimer.</text>
</comment>
<evidence type="ECO:0000313" key="4">
    <source>
        <dbReference type="Proteomes" id="UP000254266"/>
    </source>
</evidence>